<reference evidence="8" key="1">
    <citation type="submission" date="2018-05" db="EMBL/GenBank/DDBJ databases">
        <authorList>
            <person name="Lanie J.A."/>
            <person name="Ng W.-L."/>
            <person name="Kazmierczak K.M."/>
            <person name="Andrzejewski T.M."/>
            <person name="Davidsen T.M."/>
            <person name="Wayne K.J."/>
            <person name="Tettelin H."/>
            <person name="Glass J.I."/>
            <person name="Rusch D."/>
            <person name="Podicherti R."/>
            <person name="Tsui H.-C.T."/>
            <person name="Winkler M.E."/>
        </authorList>
    </citation>
    <scope>NUCLEOTIDE SEQUENCE</scope>
</reference>
<keyword evidence="5 7" id="KW-1133">Transmembrane helix</keyword>
<evidence type="ECO:0000313" key="8">
    <source>
        <dbReference type="EMBL" id="SVC13640.1"/>
    </source>
</evidence>
<dbReference type="PANTHER" id="PTHR36122">
    <property type="entry name" value="NICOTINAMIDE RIBOSIDE TRANSPORTER PNUC"/>
    <property type="match status" value="1"/>
</dbReference>
<feature type="non-terminal residue" evidence="8">
    <location>
        <position position="78"/>
    </location>
</feature>
<evidence type="ECO:0000256" key="5">
    <source>
        <dbReference type="ARBA" id="ARBA00022989"/>
    </source>
</evidence>
<feature type="transmembrane region" description="Helical" evidence="7">
    <location>
        <begin position="44"/>
        <end position="65"/>
    </location>
</feature>
<keyword evidence="4 7" id="KW-0812">Transmembrane</keyword>
<evidence type="ECO:0000256" key="7">
    <source>
        <dbReference type="SAM" id="Phobius"/>
    </source>
</evidence>
<dbReference type="GO" id="GO:0005886">
    <property type="term" value="C:plasma membrane"/>
    <property type="evidence" value="ECO:0007669"/>
    <property type="project" value="UniProtKB-SubCell"/>
</dbReference>
<sequence>MSPLEVVAVGFAIAYLLLAIRQNIWCWAAALLSTGLYVVVMYRVALYMESALQFFYIGMAVYGWYNWRAGKTAAGLLP</sequence>
<keyword evidence="2" id="KW-0813">Transport</keyword>
<dbReference type="AlphaFoldDB" id="A0A382JNE2"/>
<dbReference type="InterPro" id="IPR006419">
    <property type="entry name" value="NMN_transpt_PnuC"/>
</dbReference>
<evidence type="ECO:0008006" key="9">
    <source>
        <dbReference type="Google" id="ProtNLM"/>
    </source>
</evidence>
<keyword evidence="3" id="KW-1003">Cell membrane</keyword>
<evidence type="ECO:0000256" key="3">
    <source>
        <dbReference type="ARBA" id="ARBA00022475"/>
    </source>
</evidence>
<dbReference type="PANTHER" id="PTHR36122:SF2">
    <property type="entry name" value="NICOTINAMIDE RIBOSIDE TRANSPORTER PNUC"/>
    <property type="match status" value="1"/>
</dbReference>
<feature type="transmembrane region" description="Helical" evidence="7">
    <location>
        <begin position="6"/>
        <end position="32"/>
    </location>
</feature>
<gene>
    <name evidence="8" type="ORF">METZ01_LOCUS266494</name>
</gene>
<evidence type="ECO:0000256" key="4">
    <source>
        <dbReference type="ARBA" id="ARBA00022692"/>
    </source>
</evidence>
<evidence type="ECO:0000256" key="6">
    <source>
        <dbReference type="ARBA" id="ARBA00023136"/>
    </source>
</evidence>
<dbReference type="EMBL" id="UINC01075450">
    <property type="protein sequence ID" value="SVC13640.1"/>
    <property type="molecule type" value="Genomic_DNA"/>
</dbReference>
<evidence type="ECO:0000256" key="1">
    <source>
        <dbReference type="ARBA" id="ARBA00004651"/>
    </source>
</evidence>
<keyword evidence="6 7" id="KW-0472">Membrane</keyword>
<dbReference type="GO" id="GO:0034257">
    <property type="term" value="F:nicotinamide riboside transmembrane transporter activity"/>
    <property type="evidence" value="ECO:0007669"/>
    <property type="project" value="InterPro"/>
</dbReference>
<proteinExistence type="predicted"/>
<evidence type="ECO:0000256" key="2">
    <source>
        <dbReference type="ARBA" id="ARBA00022448"/>
    </source>
</evidence>
<dbReference type="Pfam" id="PF04973">
    <property type="entry name" value="NMN_transporter"/>
    <property type="match status" value="1"/>
</dbReference>
<protein>
    <recommendedName>
        <fullName evidence="9">Nicotinamide riboside transporter PnuC</fullName>
    </recommendedName>
</protein>
<accession>A0A382JNE2</accession>
<name>A0A382JNE2_9ZZZZ</name>
<organism evidence="8">
    <name type="scientific">marine metagenome</name>
    <dbReference type="NCBI Taxonomy" id="408172"/>
    <lineage>
        <taxon>unclassified sequences</taxon>
        <taxon>metagenomes</taxon>
        <taxon>ecological metagenomes</taxon>
    </lineage>
</organism>
<comment type="subcellular location">
    <subcellularLocation>
        <location evidence="1">Cell membrane</location>
        <topology evidence="1">Multi-pass membrane protein</topology>
    </subcellularLocation>
</comment>